<organism evidence="2 3">
    <name type="scientific">Hermanssonia centrifuga</name>
    <dbReference type="NCBI Taxonomy" id="98765"/>
    <lineage>
        <taxon>Eukaryota</taxon>
        <taxon>Fungi</taxon>
        <taxon>Dikarya</taxon>
        <taxon>Basidiomycota</taxon>
        <taxon>Agaricomycotina</taxon>
        <taxon>Agaricomycetes</taxon>
        <taxon>Polyporales</taxon>
        <taxon>Meruliaceae</taxon>
        <taxon>Hermanssonia</taxon>
    </lineage>
</organism>
<dbReference type="InterPro" id="IPR001650">
    <property type="entry name" value="Helicase_C-like"/>
</dbReference>
<proteinExistence type="predicted"/>
<dbReference type="SMART" id="SM00490">
    <property type="entry name" value="HELICc"/>
    <property type="match status" value="1"/>
</dbReference>
<gene>
    <name evidence="2" type="ORF">EW026_g1028</name>
</gene>
<sequence>MPHGAWNSSHSILHYKKILRTALRAELTSEGRMDILERVMSYRGGYTPADRRRIEKEAFNGQLLGIIATNALELGVDIGVLDAVMMYGFPRGGVASFRQQAGRAGRRAKDSLAVFITGDMPIDMHYTHHPEELFDKPLEEQIVDLESAVLIEAHLQCAGQEMPLSPEDEKYFGPLMKGICESRLVKDEEGWYHTNPKFLPHPAKHIALRGSEEDEYVVVDISKAGKPGGTPRILEQIETSRALFELYEGAVASDTLIKRVRR</sequence>
<dbReference type="PROSITE" id="PS51194">
    <property type="entry name" value="HELICASE_CTER"/>
    <property type="match status" value="1"/>
</dbReference>
<comment type="caution">
    <text evidence="2">The sequence shown here is derived from an EMBL/GenBank/DDBJ whole genome shotgun (WGS) entry which is preliminary data.</text>
</comment>
<dbReference type="GO" id="GO:0005634">
    <property type="term" value="C:nucleus"/>
    <property type="evidence" value="ECO:0007669"/>
    <property type="project" value="TreeGrafter"/>
</dbReference>
<dbReference type="InterPro" id="IPR027417">
    <property type="entry name" value="P-loop_NTPase"/>
</dbReference>
<dbReference type="GO" id="GO:0043138">
    <property type="term" value="F:3'-5' DNA helicase activity"/>
    <property type="evidence" value="ECO:0007669"/>
    <property type="project" value="TreeGrafter"/>
</dbReference>
<dbReference type="EMBL" id="SGPJ01000018">
    <property type="protein sequence ID" value="THH01724.1"/>
    <property type="molecule type" value="Genomic_DNA"/>
</dbReference>
<feature type="domain" description="Helicase C-terminal" evidence="1">
    <location>
        <begin position="1"/>
        <end position="150"/>
    </location>
</feature>
<dbReference type="PANTHER" id="PTHR47957">
    <property type="entry name" value="ATP-DEPENDENT HELICASE HRQ1"/>
    <property type="match status" value="1"/>
</dbReference>
<dbReference type="Pfam" id="PF22982">
    <property type="entry name" value="WHD_HRQ1"/>
    <property type="match status" value="1"/>
</dbReference>
<dbReference type="Gene3D" id="3.40.50.300">
    <property type="entry name" value="P-loop containing nucleotide triphosphate hydrolases"/>
    <property type="match status" value="1"/>
</dbReference>
<dbReference type="PANTHER" id="PTHR47957:SF3">
    <property type="entry name" value="ATP-DEPENDENT HELICASE HRQ1"/>
    <property type="match status" value="1"/>
</dbReference>
<dbReference type="GO" id="GO:0036297">
    <property type="term" value="P:interstrand cross-link repair"/>
    <property type="evidence" value="ECO:0007669"/>
    <property type="project" value="TreeGrafter"/>
</dbReference>
<name>A0A4S4KSZ3_9APHY</name>
<dbReference type="Pfam" id="PF00271">
    <property type="entry name" value="Helicase_C"/>
    <property type="match status" value="1"/>
</dbReference>
<protein>
    <recommendedName>
        <fullName evidence="1">Helicase C-terminal domain-containing protein</fullName>
    </recommendedName>
</protein>
<accession>A0A4S4KSZ3</accession>
<keyword evidence="3" id="KW-1185">Reference proteome</keyword>
<dbReference type="CDD" id="cd18797">
    <property type="entry name" value="SF2_C_Hrq"/>
    <property type="match status" value="1"/>
</dbReference>
<evidence type="ECO:0000313" key="3">
    <source>
        <dbReference type="Proteomes" id="UP000309038"/>
    </source>
</evidence>
<dbReference type="Proteomes" id="UP000309038">
    <property type="component" value="Unassembled WGS sequence"/>
</dbReference>
<dbReference type="AlphaFoldDB" id="A0A4S4KSZ3"/>
<dbReference type="InterPro" id="IPR055227">
    <property type="entry name" value="HRQ1_WHD"/>
</dbReference>
<dbReference type="GO" id="GO:0006289">
    <property type="term" value="P:nucleotide-excision repair"/>
    <property type="evidence" value="ECO:0007669"/>
    <property type="project" value="TreeGrafter"/>
</dbReference>
<evidence type="ECO:0000259" key="1">
    <source>
        <dbReference type="PROSITE" id="PS51194"/>
    </source>
</evidence>
<reference evidence="2 3" key="1">
    <citation type="submission" date="2019-02" db="EMBL/GenBank/DDBJ databases">
        <title>Genome sequencing of the rare red list fungi Phlebia centrifuga.</title>
        <authorList>
            <person name="Buettner E."/>
            <person name="Kellner H."/>
        </authorList>
    </citation>
    <scope>NUCLEOTIDE SEQUENCE [LARGE SCALE GENOMIC DNA]</scope>
    <source>
        <strain evidence="2 3">DSM 108282</strain>
    </source>
</reference>
<dbReference type="SUPFAM" id="SSF52540">
    <property type="entry name" value="P-loop containing nucleoside triphosphate hydrolases"/>
    <property type="match status" value="1"/>
</dbReference>
<evidence type="ECO:0000313" key="2">
    <source>
        <dbReference type="EMBL" id="THH01724.1"/>
    </source>
</evidence>